<dbReference type="Gene3D" id="1.10.4100.10">
    <property type="entry name" value="2-methylcitrate dehydratase PrpD"/>
    <property type="match status" value="1"/>
</dbReference>
<dbReference type="InterPro" id="IPR042188">
    <property type="entry name" value="MmgE/PrpD_sf_2"/>
</dbReference>
<dbReference type="InterPro" id="IPR005656">
    <property type="entry name" value="MmgE_PrpD"/>
</dbReference>
<evidence type="ECO:0000259" key="3">
    <source>
        <dbReference type="Pfam" id="PF19305"/>
    </source>
</evidence>
<proteinExistence type="inferred from homology"/>
<dbReference type="PANTHER" id="PTHR16943:SF8">
    <property type="entry name" value="2-METHYLCITRATE DEHYDRATASE"/>
    <property type="match status" value="1"/>
</dbReference>
<dbReference type="InterPro" id="IPR036148">
    <property type="entry name" value="MmgE/PrpD_sf"/>
</dbReference>
<dbReference type="Gene3D" id="3.30.1330.120">
    <property type="entry name" value="2-methylcitrate dehydratase PrpD"/>
    <property type="match status" value="1"/>
</dbReference>
<accession>A0A160TR73</accession>
<dbReference type="GO" id="GO:0016829">
    <property type="term" value="F:lyase activity"/>
    <property type="evidence" value="ECO:0007669"/>
    <property type="project" value="InterPro"/>
</dbReference>
<dbReference type="InterPro" id="IPR045337">
    <property type="entry name" value="MmgE_PrpD_C"/>
</dbReference>
<dbReference type="Pfam" id="PF19305">
    <property type="entry name" value="MmgE_PrpD_C"/>
    <property type="match status" value="1"/>
</dbReference>
<feature type="domain" description="MmgE/PrpD C-terminal" evidence="3">
    <location>
        <begin position="282"/>
        <end position="450"/>
    </location>
</feature>
<name>A0A160TR73_9ZZZZ</name>
<protein>
    <submittedName>
        <fullName evidence="4">Immune-responsive protein 1</fullName>
    </submittedName>
</protein>
<dbReference type="Pfam" id="PF03972">
    <property type="entry name" value="MmgE_PrpD_N"/>
    <property type="match status" value="1"/>
</dbReference>
<evidence type="ECO:0000259" key="2">
    <source>
        <dbReference type="Pfam" id="PF03972"/>
    </source>
</evidence>
<evidence type="ECO:0000256" key="1">
    <source>
        <dbReference type="ARBA" id="ARBA00006174"/>
    </source>
</evidence>
<dbReference type="SUPFAM" id="SSF103378">
    <property type="entry name" value="2-methylcitrate dehydratase PrpD"/>
    <property type="match status" value="1"/>
</dbReference>
<organism evidence="4">
    <name type="scientific">hydrothermal vent metagenome</name>
    <dbReference type="NCBI Taxonomy" id="652676"/>
    <lineage>
        <taxon>unclassified sequences</taxon>
        <taxon>metagenomes</taxon>
        <taxon>ecological metagenomes</taxon>
    </lineage>
</organism>
<reference evidence="4" key="1">
    <citation type="submission" date="2015-10" db="EMBL/GenBank/DDBJ databases">
        <authorList>
            <person name="Gilbert D.G."/>
        </authorList>
    </citation>
    <scope>NUCLEOTIDE SEQUENCE</scope>
</reference>
<dbReference type="PANTHER" id="PTHR16943">
    <property type="entry name" value="2-METHYLCITRATE DEHYDRATASE-RELATED"/>
    <property type="match status" value="1"/>
</dbReference>
<dbReference type="InterPro" id="IPR042183">
    <property type="entry name" value="MmgE/PrpD_sf_1"/>
</dbReference>
<sequence length="469" mass="50181">MVVRTSPVEQLAVDSIDTIARHVIGTRFADLPEDAVEATCKFILDTLGVGVFGSSGPWVEELISAQGGPPTSGVARVFARSVTLGAASAALCNAYQMHNSEFDCVHEGAVVHAVTCPLAVALAEVDRQNIDAGKQVTGQQLIRAIALGVDVACHLGVASTSGLKFFRPGTCGAFGATAALAVLRDFDTASLVSAFGIVHAQLCGTMQAHTEGSPLLGMQMGFNARNAVLACDLAERGVPGPRNVLEGPFGYFALFESSHDLASVLPQLGRQWRITEMAHKPFPSGRATHGIVDGCMTLRRTHDIPPEAITRVSARVPPLIHHLVGRPSLVDMDINYARLCAQFAAARILIAGDLVTEDFTPSRRSDPDTLTLAEKVQIIVDDNPDPNALTPVTVEIETLDGAHHEIAVDTVYGHPNNPMTRQDWLEKFRSNWQHAAVALGEDARERVIEQVENLPVVADTARIIDDLVP</sequence>
<dbReference type="EMBL" id="CZRL01000082">
    <property type="protein sequence ID" value="CUS52496.1"/>
    <property type="molecule type" value="Genomic_DNA"/>
</dbReference>
<evidence type="ECO:0000313" key="4">
    <source>
        <dbReference type="EMBL" id="CUS52496.1"/>
    </source>
</evidence>
<dbReference type="AlphaFoldDB" id="A0A160TR73"/>
<gene>
    <name evidence="4" type="ORF">MGWOODY_XGa2605</name>
</gene>
<feature type="domain" description="MmgE/PrpD N-terminal" evidence="2">
    <location>
        <begin position="18"/>
        <end position="260"/>
    </location>
</feature>
<dbReference type="InterPro" id="IPR045336">
    <property type="entry name" value="MmgE_PrpD_N"/>
</dbReference>
<comment type="similarity">
    <text evidence="1">Belongs to the PrpD family.</text>
</comment>